<feature type="chain" id="PRO_5013592095" description="SLA1 homology domain-containing protein" evidence="1">
    <location>
        <begin position="27"/>
        <end position="801"/>
    </location>
</feature>
<dbReference type="GO" id="GO:0030674">
    <property type="term" value="F:protein-macromolecule adaptor activity"/>
    <property type="evidence" value="ECO:0007669"/>
    <property type="project" value="InterPro"/>
</dbReference>
<proteinExistence type="predicted"/>
<dbReference type="GO" id="GO:0043130">
    <property type="term" value="F:ubiquitin binding"/>
    <property type="evidence" value="ECO:0007669"/>
    <property type="project" value="InterPro"/>
</dbReference>
<keyword evidence="4" id="KW-1185">Reference proteome</keyword>
<dbReference type="Pfam" id="PF03983">
    <property type="entry name" value="SHD1"/>
    <property type="match status" value="1"/>
</dbReference>
<evidence type="ECO:0000259" key="2">
    <source>
        <dbReference type="Pfam" id="PF03983"/>
    </source>
</evidence>
<reference evidence="3 4" key="1">
    <citation type="submission" date="2017-06" db="EMBL/GenBank/DDBJ databases">
        <title>Description of Rhodopirellula bahusiensis sp. nov.</title>
        <authorList>
            <person name="Kizina J."/>
            <person name="Harder J."/>
        </authorList>
    </citation>
    <scope>NUCLEOTIDE SEQUENCE [LARGE SCALE GENOMIC DNA]</scope>
    <source>
        <strain evidence="3 4">SWK21</strain>
    </source>
</reference>
<organism evidence="3 4">
    <name type="scientific">Rhodopirellula bahusiensis</name>
    <dbReference type="NCBI Taxonomy" id="2014065"/>
    <lineage>
        <taxon>Bacteria</taxon>
        <taxon>Pseudomonadati</taxon>
        <taxon>Planctomycetota</taxon>
        <taxon>Planctomycetia</taxon>
        <taxon>Pirellulales</taxon>
        <taxon>Pirellulaceae</taxon>
        <taxon>Rhodopirellula</taxon>
    </lineage>
</organism>
<protein>
    <recommendedName>
        <fullName evidence="2">SLA1 homology domain-containing protein</fullName>
    </recommendedName>
</protein>
<comment type="caution">
    <text evidence="3">The sequence shown here is derived from an EMBL/GenBank/DDBJ whole genome shotgun (WGS) entry which is preliminary data.</text>
</comment>
<dbReference type="AlphaFoldDB" id="A0A2G1W433"/>
<dbReference type="SUPFAM" id="SSF50998">
    <property type="entry name" value="Quinoprotein alcohol dehydrogenase-like"/>
    <property type="match status" value="1"/>
</dbReference>
<dbReference type="Gene3D" id="2.30.30.700">
    <property type="entry name" value="SLA1 homology domain 1"/>
    <property type="match status" value="1"/>
</dbReference>
<dbReference type="GO" id="GO:0008092">
    <property type="term" value="F:cytoskeletal protein binding"/>
    <property type="evidence" value="ECO:0007669"/>
    <property type="project" value="InterPro"/>
</dbReference>
<dbReference type="GO" id="GO:0042802">
    <property type="term" value="F:identical protein binding"/>
    <property type="evidence" value="ECO:0007669"/>
    <property type="project" value="InterPro"/>
</dbReference>
<dbReference type="OrthoDB" id="219961at2"/>
<dbReference type="Proteomes" id="UP000225740">
    <property type="component" value="Unassembled WGS sequence"/>
</dbReference>
<name>A0A2G1W433_9BACT</name>
<accession>A0A2G1W433</accession>
<sequence>MFHLEICRRLRWPLMLLLMFPATALAIDPVRPGDQIEVKHLGKWLPGEVLEYQKGQARVRYKFIREREGVFKLADMRFPNNEGNWMIWKDASGKFLIPARLLERTPTKVKLLKEDGSTVEVPIDKLASNLQQQLGKIAKAEKEFVDSALVRVGDQIELKKYRTWYPATVKALLPDGAKVEYEYGSAKDKYEADAKYEDMRYPNNEGPWADWTDISGKHKVKARYLTHDATHVYLLLQGDKRIRLERSKLAAEIEEQLALRAIVARRPDEVEFDVSGVDFEDLPSWIGFGTDAPAPDSSLASSLTSYSRPSLSNGHFRVPLETSGKIDAAILVDGSDGWLAVGITPETIDASHPVSLEWVNLISQDRLPGPNFFEGEVIIGYSAAQRRLLTAEGLDVRGSASRFCTYRLEPGSDTAKPEWKWSVPKVRFYSYRDQMNASFVGEDRILIGYGGTLTMWNMATKTAEYVIPSKESEMHFSPDRRHFVTNQFSHAVVIETESGKPAADVKRHSTARFTQDGNHLAARGSFSELLLNLQTGESQKITGGYRSRYATGSTDPSVIDQRWLSTGTQLFDLERGWLIWTEGYQDLEPVTRHVIDDKILAVGQHQGVDGIELVIGVTDAVNSTAVQRISTITEEELYVLRPGVRVRIDSAVSDPRIRTGIERAIAAAGWQQDPSAEIVIEASAHRGKRETRTYSESRYARFGRSGVGIEAQTISATPWIQSISVKLGQQRLWGTGRGGIPGFLSVREGESLQAEVQKCEREDYSLFQDFELPDKVMAAKWNNGFGTTSLTPNGFIDQPVQ</sequence>
<evidence type="ECO:0000256" key="1">
    <source>
        <dbReference type="SAM" id="SignalP"/>
    </source>
</evidence>
<dbReference type="EMBL" id="NIZW01000017">
    <property type="protein sequence ID" value="PHQ33439.1"/>
    <property type="molecule type" value="Genomic_DNA"/>
</dbReference>
<dbReference type="InterPro" id="IPR011047">
    <property type="entry name" value="Quinoprotein_ADH-like_sf"/>
</dbReference>
<evidence type="ECO:0000313" key="3">
    <source>
        <dbReference type="EMBL" id="PHQ33439.1"/>
    </source>
</evidence>
<feature type="signal peptide" evidence="1">
    <location>
        <begin position="1"/>
        <end position="26"/>
    </location>
</feature>
<feature type="domain" description="SLA1 homology" evidence="2">
    <location>
        <begin position="87"/>
        <end position="128"/>
    </location>
</feature>
<keyword evidence="1" id="KW-0732">Signal</keyword>
<dbReference type="InterPro" id="IPR007131">
    <property type="entry name" value="SHD1"/>
</dbReference>
<gene>
    <name evidence="3" type="ORF">CEE69_20695</name>
</gene>
<evidence type="ECO:0000313" key="4">
    <source>
        <dbReference type="Proteomes" id="UP000225740"/>
    </source>
</evidence>